<feature type="region of interest" description="Disordered" evidence="1">
    <location>
        <begin position="1"/>
        <end position="33"/>
    </location>
</feature>
<sequence>MESDNEVEESSGEKGVEIEKNPPTPPEREVVEE</sequence>
<evidence type="ECO:0000313" key="3">
    <source>
        <dbReference type="Proteomes" id="UP000265520"/>
    </source>
</evidence>
<proteinExistence type="predicted"/>
<dbReference type="EMBL" id="LXQA010418540">
    <property type="protein sequence ID" value="MCI50575.1"/>
    <property type="molecule type" value="Genomic_DNA"/>
</dbReference>
<dbReference type="AlphaFoldDB" id="A0A392SRA9"/>
<feature type="compositionally biased region" description="Acidic residues" evidence="1">
    <location>
        <begin position="1"/>
        <end position="10"/>
    </location>
</feature>
<feature type="compositionally biased region" description="Basic and acidic residues" evidence="1">
    <location>
        <begin position="11"/>
        <end position="33"/>
    </location>
</feature>
<feature type="non-terminal residue" evidence="2">
    <location>
        <position position="33"/>
    </location>
</feature>
<evidence type="ECO:0000256" key="1">
    <source>
        <dbReference type="SAM" id="MobiDB-lite"/>
    </source>
</evidence>
<keyword evidence="3" id="KW-1185">Reference proteome</keyword>
<protein>
    <submittedName>
        <fullName evidence="2">Uncharacterized protein</fullName>
    </submittedName>
</protein>
<accession>A0A392SRA9</accession>
<dbReference type="Proteomes" id="UP000265520">
    <property type="component" value="Unassembled WGS sequence"/>
</dbReference>
<reference evidence="2 3" key="1">
    <citation type="journal article" date="2018" name="Front. Plant Sci.">
        <title>Red Clover (Trifolium pratense) and Zigzag Clover (T. medium) - A Picture of Genomic Similarities and Differences.</title>
        <authorList>
            <person name="Dluhosova J."/>
            <person name="Istvanek J."/>
            <person name="Nedelnik J."/>
            <person name="Repkova J."/>
        </authorList>
    </citation>
    <scope>NUCLEOTIDE SEQUENCE [LARGE SCALE GENOMIC DNA]</scope>
    <source>
        <strain evidence="3">cv. 10/8</strain>
        <tissue evidence="2">Leaf</tissue>
    </source>
</reference>
<organism evidence="2 3">
    <name type="scientific">Trifolium medium</name>
    <dbReference type="NCBI Taxonomy" id="97028"/>
    <lineage>
        <taxon>Eukaryota</taxon>
        <taxon>Viridiplantae</taxon>
        <taxon>Streptophyta</taxon>
        <taxon>Embryophyta</taxon>
        <taxon>Tracheophyta</taxon>
        <taxon>Spermatophyta</taxon>
        <taxon>Magnoliopsida</taxon>
        <taxon>eudicotyledons</taxon>
        <taxon>Gunneridae</taxon>
        <taxon>Pentapetalae</taxon>
        <taxon>rosids</taxon>
        <taxon>fabids</taxon>
        <taxon>Fabales</taxon>
        <taxon>Fabaceae</taxon>
        <taxon>Papilionoideae</taxon>
        <taxon>50 kb inversion clade</taxon>
        <taxon>NPAAA clade</taxon>
        <taxon>Hologalegina</taxon>
        <taxon>IRL clade</taxon>
        <taxon>Trifolieae</taxon>
        <taxon>Trifolium</taxon>
    </lineage>
</organism>
<evidence type="ECO:0000313" key="2">
    <source>
        <dbReference type="EMBL" id="MCI50575.1"/>
    </source>
</evidence>
<name>A0A392SRA9_9FABA</name>
<comment type="caution">
    <text evidence="2">The sequence shown here is derived from an EMBL/GenBank/DDBJ whole genome shotgun (WGS) entry which is preliminary data.</text>
</comment>